<feature type="chain" id="PRO_5014772877" evidence="1">
    <location>
        <begin position="19"/>
        <end position="76"/>
    </location>
</feature>
<organism evidence="2">
    <name type="scientific">Anopheles marajoara</name>
    <dbReference type="NCBI Taxonomy" id="58244"/>
    <lineage>
        <taxon>Eukaryota</taxon>
        <taxon>Metazoa</taxon>
        <taxon>Ecdysozoa</taxon>
        <taxon>Arthropoda</taxon>
        <taxon>Hexapoda</taxon>
        <taxon>Insecta</taxon>
        <taxon>Pterygota</taxon>
        <taxon>Neoptera</taxon>
        <taxon>Endopterygota</taxon>
        <taxon>Diptera</taxon>
        <taxon>Nematocera</taxon>
        <taxon>Culicoidea</taxon>
        <taxon>Culicidae</taxon>
        <taxon>Anophelinae</taxon>
        <taxon>Anopheles</taxon>
    </lineage>
</organism>
<dbReference type="EMBL" id="GGFJ01013861">
    <property type="protein sequence ID" value="MBW63002.1"/>
    <property type="molecule type" value="Transcribed_RNA"/>
</dbReference>
<accession>A0A2M4CCD1</accession>
<feature type="signal peptide" evidence="1">
    <location>
        <begin position="1"/>
        <end position="18"/>
    </location>
</feature>
<reference evidence="2" key="1">
    <citation type="submission" date="2018-01" db="EMBL/GenBank/DDBJ databases">
        <title>An insight into the sialome of Amazonian anophelines.</title>
        <authorList>
            <person name="Ribeiro J.M."/>
            <person name="Scarpassa V."/>
            <person name="Calvo E."/>
        </authorList>
    </citation>
    <scope>NUCLEOTIDE SEQUENCE</scope>
    <source>
        <tissue evidence="2">Salivary glands</tissue>
    </source>
</reference>
<evidence type="ECO:0000313" key="2">
    <source>
        <dbReference type="EMBL" id="MBW63002.1"/>
    </source>
</evidence>
<keyword evidence="1" id="KW-0732">Signal</keyword>
<proteinExistence type="predicted"/>
<dbReference type="AlphaFoldDB" id="A0A2M4CCD1"/>
<evidence type="ECO:0000256" key="1">
    <source>
        <dbReference type="SAM" id="SignalP"/>
    </source>
</evidence>
<name>A0A2M4CCD1_9DIPT</name>
<protein>
    <submittedName>
        <fullName evidence="2">Putative secreted protein</fullName>
    </submittedName>
</protein>
<sequence>MLYAWRFFLMIFHDILQSQYTVRQSNRKPVSCRYPSPFPSMFGGRHDVKGHLERMEERDRETRTVSHVMPYGGVGL</sequence>